<keyword evidence="4 11" id="KW-0288">FMN</keyword>
<evidence type="ECO:0000256" key="3">
    <source>
        <dbReference type="ARBA" id="ARBA00022630"/>
    </source>
</evidence>
<keyword evidence="14" id="KW-1185">Reference proteome</keyword>
<dbReference type="KEGG" id="pfm:Pyrfu_0916"/>
<feature type="binding site" evidence="11">
    <location>
        <position position="158"/>
    </location>
    <ligand>
        <name>Mg(2+)</name>
        <dbReference type="ChEBI" id="CHEBI:18420"/>
    </ligand>
</feature>
<comment type="cofactor">
    <cofactor evidence="11">
        <name>Mg(2+)</name>
        <dbReference type="ChEBI" id="CHEBI:18420"/>
    </cofactor>
</comment>
<feature type="binding site" evidence="11">
    <location>
        <position position="219"/>
    </location>
    <ligand>
        <name>FMN</name>
        <dbReference type="ChEBI" id="CHEBI:58210"/>
    </ligand>
</feature>
<keyword evidence="9 11" id="KW-0413">Isomerase</keyword>
<evidence type="ECO:0000256" key="10">
    <source>
        <dbReference type="ARBA" id="ARBA00025810"/>
    </source>
</evidence>
<evidence type="ECO:0000256" key="7">
    <source>
        <dbReference type="ARBA" id="ARBA00022857"/>
    </source>
</evidence>
<dbReference type="GO" id="GO:0016491">
    <property type="term" value="F:oxidoreductase activity"/>
    <property type="evidence" value="ECO:0007669"/>
    <property type="project" value="InterPro"/>
</dbReference>
<evidence type="ECO:0000256" key="8">
    <source>
        <dbReference type="ARBA" id="ARBA00023229"/>
    </source>
</evidence>
<feature type="binding site" evidence="11">
    <location>
        <begin position="293"/>
        <end position="294"/>
    </location>
    <ligand>
        <name>FMN</name>
        <dbReference type="ChEBI" id="CHEBI:58210"/>
    </ligand>
</feature>
<evidence type="ECO:0000313" key="14">
    <source>
        <dbReference type="Proteomes" id="UP000001037"/>
    </source>
</evidence>
<dbReference type="Proteomes" id="UP000001037">
    <property type="component" value="Chromosome"/>
</dbReference>
<proteinExistence type="inferred from homology"/>
<dbReference type="RefSeq" id="WP_014026462.1">
    <property type="nucleotide sequence ID" value="NC_015931.1"/>
</dbReference>
<feature type="binding site" evidence="11">
    <location>
        <begin position="6"/>
        <end position="7"/>
    </location>
    <ligand>
        <name>substrate</name>
    </ligand>
</feature>
<feature type="binding site" evidence="11">
    <location>
        <begin position="64"/>
        <end position="66"/>
    </location>
    <ligand>
        <name>FMN</name>
        <dbReference type="ChEBI" id="CHEBI:58210"/>
    </ligand>
</feature>
<evidence type="ECO:0000256" key="9">
    <source>
        <dbReference type="ARBA" id="ARBA00023235"/>
    </source>
</evidence>
<keyword evidence="8 11" id="KW-0414">Isoprene biosynthesis</keyword>
<reference evidence="13 14" key="1">
    <citation type="journal article" date="2011" name="Stand. Genomic Sci.">
        <title>Complete genome sequence of the hyperthermophilic chemolithoautotroph Pyrolobus fumarii type strain (1A).</title>
        <authorList>
            <person name="Anderson I."/>
            <person name="Goker M."/>
            <person name="Nolan M."/>
            <person name="Lucas S."/>
            <person name="Hammon N."/>
            <person name="Deshpande S."/>
            <person name="Cheng J.F."/>
            <person name="Tapia R."/>
            <person name="Han C."/>
            <person name="Goodwin L."/>
            <person name="Pitluck S."/>
            <person name="Huntemann M."/>
            <person name="Liolios K."/>
            <person name="Ivanova N."/>
            <person name="Pagani I."/>
            <person name="Mavromatis K."/>
            <person name="Ovchinikova G."/>
            <person name="Pati A."/>
            <person name="Chen A."/>
            <person name="Palaniappan K."/>
            <person name="Land M."/>
            <person name="Hauser L."/>
            <person name="Brambilla E.M."/>
            <person name="Huber H."/>
            <person name="Yasawong M."/>
            <person name="Rohde M."/>
            <person name="Spring S."/>
            <person name="Abt B."/>
            <person name="Sikorski J."/>
            <person name="Wirth R."/>
            <person name="Detter J.C."/>
            <person name="Woyke T."/>
            <person name="Bristow J."/>
            <person name="Eisen J.A."/>
            <person name="Markowitz V."/>
            <person name="Hugenholtz P."/>
            <person name="Kyrpides N.C."/>
            <person name="Klenk H.P."/>
            <person name="Lapidus A."/>
        </authorList>
    </citation>
    <scope>NUCLEOTIDE SEQUENCE [LARGE SCALE GENOMIC DNA]</scope>
    <source>
        <strain evidence="14">DSM 11204 / 1A</strain>
    </source>
</reference>
<keyword evidence="3 11" id="KW-0285">Flavoprotein</keyword>
<dbReference type="PANTHER" id="PTHR43665:SF1">
    <property type="entry name" value="ISOPENTENYL-DIPHOSPHATE DELTA-ISOMERASE"/>
    <property type="match status" value="1"/>
</dbReference>
<comment type="cofactor">
    <cofactor evidence="1 11">
        <name>FMN</name>
        <dbReference type="ChEBI" id="CHEBI:58210"/>
    </cofactor>
</comment>
<evidence type="ECO:0000256" key="1">
    <source>
        <dbReference type="ARBA" id="ARBA00001917"/>
    </source>
</evidence>
<evidence type="ECO:0000256" key="2">
    <source>
        <dbReference type="ARBA" id="ARBA00022490"/>
    </source>
</evidence>
<comment type="subunit">
    <text evidence="10 11">Homooctamer. Dimer of tetramers.</text>
</comment>
<dbReference type="CDD" id="cd02811">
    <property type="entry name" value="IDI-2_FMN"/>
    <property type="match status" value="1"/>
</dbReference>
<evidence type="ECO:0000256" key="4">
    <source>
        <dbReference type="ARBA" id="ARBA00022643"/>
    </source>
</evidence>
<feature type="binding site" evidence="11">
    <location>
        <position position="63"/>
    </location>
    <ligand>
        <name>FMN</name>
        <dbReference type="ChEBI" id="CHEBI:58210"/>
    </ligand>
</feature>
<name>G0EE91_PYRF1</name>
<dbReference type="InterPro" id="IPR000262">
    <property type="entry name" value="FMN-dep_DH"/>
</dbReference>
<dbReference type="GO" id="GO:0000287">
    <property type="term" value="F:magnesium ion binding"/>
    <property type="evidence" value="ECO:0007669"/>
    <property type="project" value="UniProtKB-UniRule"/>
</dbReference>
<dbReference type="Gene3D" id="3.20.20.70">
    <property type="entry name" value="Aldolase class I"/>
    <property type="match status" value="1"/>
</dbReference>
<sequence>MRISNRKLDHLLITTYYDVNHSVTTLLEEVLPVPRAAPEASLDEVDPSITLFGKRIAAPVIVSGMTGGHHIALEINRAIAEVVEELGLGMGVGSQRAAVKDPSLIDTYRVVRRVAPNALIIGNIGAAQLAKMSIDDVEKLVSMIEADALAVHLNVPQELFQPEGDRDFRGVIKAIEKIVEKLSVPVIVKETGHSIDPVTVSKLVSIGVEYIDVSGAGGTSWVRVEELRARNAGEASLAREASVYRNWGLPTAVAIVAARWAAPTACILAGGGVWNGLDALRALMLGADAVTVALPVLRAYADNGVDGVMAFLSRYVSELRKGMLMVGARTLRDLYATDYALGPRLSSYIESLGIDPELYKYASRARLYTSRACP</sequence>
<dbReference type="SUPFAM" id="SSF51395">
    <property type="entry name" value="FMN-linked oxidoreductases"/>
    <property type="match status" value="1"/>
</dbReference>
<dbReference type="PANTHER" id="PTHR43665">
    <property type="entry name" value="ISOPENTENYL-DIPHOSPHATE DELTA-ISOMERASE"/>
    <property type="match status" value="1"/>
</dbReference>
<dbReference type="InterPro" id="IPR013785">
    <property type="entry name" value="Aldolase_TIM"/>
</dbReference>
<dbReference type="NCBIfam" id="TIGR02151">
    <property type="entry name" value="IPP_isom_2"/>
    <property type="match status" value="1"/>
</dbReference>
<feature type="domain" description="FMN-dependent dehydrogenase" evidence="12">
    <location>
        <begin position="173"/>
        <end position="335"/>
    </location>
</feature>
<feature type="binding site" evidence="11">
    <location>
        <position position="123"/>
    </location>
    <ligand>
        <name>FMN</name>
        <dbReference type="ChEBI" id="CHEBI:58210"/>
    </ligand>
</feature>
<comment type="catalytic activity">
    <reaction evidence="11">
        <text>isopentenyl diphosphate = dimethylallyl diphosphate</text>
        <dbReference type="Rhea" id="RHEA:23284"/>
        <dbReference type="ChEBI" id="CHEBI:57623"/>
        <dbReference type="ChEBI" id="CHEBI:128769"/>
        <dbReference type="EC" id="5.3.3.2"/>
    </reaction>
</comment>
<evidence type="ECO:0000256" key="5">
    <source>
        <dbReference type="ARBA" id="ARBA00022723"/>
    </source>
</evidence>
<dbReference type="GO" id="GO:0070402">
    <property type="term" value="F:NADPH binding"/>
    <property type="evidence" value="ECO:0007669"/>
    <property type="project" value="UniProtKB-UniRule"/>
</dbReference>
<dbReference type="EC" id="5.3.3.2" evidence="11"/>
<dbReference type="HOGENOM" id="CLU_065515_1_0_2"/>
<dbReference type="PIRSF" id="PIRSF003314">
    <property type="entry name" value="IPP_isomerase"/>
    <property type="match status" value="1"/>
</dbReference>
<dbReference type="GO" id="GO:0004452">
    <property type="term" value="F:isopentenyl-diphosphate delta-isomerase activity"/>
    <property type="evidence" value="ECO:0007669"/>
    <property type="project" value="UniProtKB-UniRule"/>
</dbReference>
<gene>
    <name evidence="11" type="primary">fni</name>
    <name evidence="13" type="ordered locus">Pyrfu_0916</name>
</gene>
<feature type="binding site" evidence="11">
    <location>
        <position position="94"/>
    </location>
    <ligand>
        <name>FMN</name>
        <dbReference type="ChEBI" id="CHEBI:58210"/>
    </ligand>
</feature>
<comment type="subcellular location">
    <subcellularLocation>
        <location evidence="11">Cytoplasm</location>
    </subcellularLocation>
</comment>
<dbReference type="Pfam" id="PF01070">
    <property type="entry name" value="FMN_dh"/>
    <property type="match status" value="1"/>
</dbReference>
<feature type="binding site" evidence="11">
    <location>
        <position position="157"/>
    </location>
    <ligand>
        <name>substrate</name>
    </ligand>
</feature>
<evidence type="ECO:0000256" key="11">
    <source>
        <dbReference type="HAMAP-Rule" id="MF_00354"/>
    </source>
</evidence>
<comment type="cofactor">
    <cofactor evidence="11">
        <name>NADPH</name>
        <dbReference type="ChEBI" id="CHEBI:57783"/>
    </cofactor>
</comment>
<evidence type="ECO:0000256" key="6">
    <source>
        <dbReference type="ARBA" id="ARBA00022842"/>
    </source>
</evidence>
<dbReference type="GO" id="GO:0010181">
    <property type="term" value="F:FMN binding"/>
    <property type="evidence" value="ECO:0007669"/>
    <property type="project" value="UniProtKB-UniRule"/>
</dbReference>
<dbReference type="GeneID" id="11139390"/>
<evidence type="ECO:0000313" key="13">
    <source>
        <dbReference type="EMBL" id="AEM38785.1"/>
    </source>
</evidence>
<comment type="function">
    <text evidence="11">Involved in the biosynthesis of isoprenoids. Catalyzes the 1,3-allylic rearrangement of the homoallylic substrate isopentenyl (IPP) to its allylic isomer, dimethylallyl diphosphate (DMAPP).</text>
</comment>
<organism evidence="13 14">
    <name type="scientific">Pyrolobus fumarii (strain DSM 11204 / 1A)</name>
    <dbReference type="NCBI Taxonomy" id="694429"/>
    <lineage>
        <taxon>Archaea</taxon>
        <taxon>Thermoproteota</taxon>
        <taxon>Thermoprotei</taxon>
        <taxon>Desulfurococcales</taxon>
        <taxon>Pyrodictiaceae</taxon>
        <taxon>Pyrolobus</taxon>
    </lineage>
</organism>
<comment type="caution">
    <text evidence="11">Lacks conserved residue(s) required for the propagation of feature annotation.</text>
</comment>
<dbReference type="GO" id="GO:0008299">
    <property type="term" value="P:isoprenoid biosynthetic process"/>
    <property type="evidence" value="ECO:0007669"/>
    <property type="project" value="UniProtKB-UniRule"/>
</dbReference>
<keyword evidence="7 11" id="KW-0521">NADP</keyword>
<dbReference type="OrthoDB" id="371955at2157"/>
<dbReference type="InterPro" id="IPR011179">
    <property type="entry name" value="IPdP_isomerase"/>
</dbReference>
<keyword evidence="5 11" id="KW-0479">Metal-binding</keyword>
<evidence type="ECO:0000259" key="12">
    <source>
        <dbReference type="Pfam" id="PF01070"/>
    </source>
</evidence>
<feature type="binding site" evidence="11">
    <location>
        <position position="214"/>
    </location>
    <ligand>
        <name>FMN</name>
        <dbReference type="ChEBI" id="CHEBI:58210"/>
    </ligand>
</feature>
<comment type="similarity">
    <text evidence="11">Belongs to the IPP isomerase type 2 family.</text>
</comment>
<protein>
    <recommendedName>
        <fullName evidence="11">Isopentenyl-diphosphate delta-isomerase</fullName>
        <shortName evidence="11">IPP isomerase</shortName>
        <ecNumber evidence="11">5.3.3.2</ecNumber>
    </recommendedName>
    <alternativeName>
        <fullName evidence="11">Isopentenyl diphosphate:dimethylallyl diphosphate isomerase</fullName>
    </alternativeName>
    <alternativeName>
        <fullName evidence="11">Isopentenyl pyrophosphate isomerase</fullName>
    </alternativeName>
    <alternativeName>
        <fullName evidence="11">Type 2 isopentenyl diphosphate isomerase</fullName>
        <shortName evidence="11">IDI-2</shortName>
    </alternativeName>
</protein>
<feature type="binding site" evidence="11">
    <location>
        <begin position="94"/>
        <end position="96"/>
    </location>
    <ligand>
        <name>substrate</name>
    </ligand>
</feature>
<dbReference type="STRING" id="694429.Pyrfu_0916"/>
<dbReference type="HAMAP" id="MF_00354">
    <property type="entry name" value="Idi_2"/>
    <property type="match status" value="1"/>
</dbReference>
<keyword evidence="2 11" id="KW-0963">Cytoplasm</keyword>
<accession>G0EE91</accession>
<dbReference type="AlphaFoldDB" id="G0EE91"/>
<feature type="binding site" evidence="11">
    <location>
        <position position="189"/>
    </location>
    <ligand>
        <name>FMN</name>
        <dbReference type="ChEBI" id="CHEBI:58210"/>
    </ligand>
</feature>
<keyword evidence="6 11" id="KW-0460">Magnesium</keyword>
<dbReference type="EMBL" id="CP002838">
    <property type="protein sequence ID" value="AEM38785.1"/>
    <property type="molecule type" value="Genomic_DNA"/>
</dbReference>
<dbReference type="FunCoup" id="G0EE91">
    <property type="interactions" value="9"/>
</dbReference>
<dbReference type="GO" id="GO:0005737">
    <property type="term" value="C:cytoplasm"/>
    <property type="evidence" value="ECO:0007669"/>
    <property type="project" value="UniProtKB-SubCell"/>
</dbReference>
<dbReference type="eggNOG" id="arCOG00613">
    <property type="taxonomic scope" value="Archaea"/>
</dbReference>
<dbReference type="InParanoid" id="G0EE91"/>